<keyword evidence="3" id="KW-0966">Cell projection</keyword>
<evidence type="ECO:0000313" key="4">
    <source>
        <dbReference type="Proteomes" id="UP000035955"/>
    </source>
</evidence>
<evidence type="ECO:0000256" key="2">
    <source>
        <dbReference type="ARBA" id="ARBA00022927"/>
    </source>
</evidence>
<gene>
    <name evidence="3" type="ORF">VQ02_07710</name>
</gene>
<accession>A0A0J6T4N1</accession>
<keyword evidence="2" id="KW-0653">Protein transport</keyword>
<keyword evidence="4" id="KW-1185">Reference proteome</keyword>
<keyword evidence="3" id="KW-0969">Cilium</keyword>
<dbReference type="GO" id="GO:0015031">
    <property type="term" value="P:protein transport"/>
    <property type="evidence" value="ECO:0007669"/>
    <property type="project" value="UniProtKB-KW"/>
</dbReference>
<dbReference type="InterPro" id="IPR051472">
    <property type="entry name" value="T3SS_Stator/FliH"/>
</dbReference>
<sequence length="223" mass="23146">MAQIRRFLFDTDFRHPGGKPPRDEAGSAEAIARAEAEVAAEAALRAEAEAEAFARGLQEGRAQAEAQVQARLADALNRVAAAAAGMIGAADARDAERETQALDFAVALGRKIAGAALDSQPVAAIAEAAGRALQHLRGVPHLAIRVHDILVEETERQVARLARERGYEGRLIVLGDPALAPGDARIEWADGGVVRERAAIEAAVLAALGEGAAAPHPAAPAGF</sequence>
<evidence type="ECO:0000256" key="1">
    <source>
        <dbReference type="ARBA" id="ARBA00022448"/>
    </source>
</evidence>
<dbReference type="NCBIfam" id="NF004691">
    <property type="entry name" value="PRK06032.1-2"/>
    <property type="match status" value="1"/>
</dbReference>
<dbReference type="PANTHER" id="PTHR34982:SF1">
    <property type="entry name" value="FLAGELLAR ASSEMBLY PROTEIN FLIH"/>
    <property type="match status" value="1"/>
</dbReference>
<dbReference type="PATRIC" id="fig|298794.3.peg.5887"/>
<dbReference type="PANTHER" id="PTHR34982">
    <property type="entry name" value="YOP PROTEINS TRANSLOCATION PROTEIN L"/>
    <property type="match status" value="1"/>
</dbReference>
<dbReference type="RefSeq" id="WP_048443588.1">
    <property type="nucleotide sequence ID" value="NZ_LABY01000046.1"/>
</dbReference>
<dbReference type="GO" id="GO:0005829">
    <property type="term" value="C:cytosol"/>
    <property type="evidence" value="ECO:0007669"/>
    <property type="project" value="TreeGrafter"/>
</dbReference>
<reference evidence="3 4" key="1">
    <citation type="submission" date="2015-03" db="EMBL/GenBank/DDBJ databases">
        <title>Genome sequencing of Methylobacterium variabile DSM 16961.</title>
        <authorList>
            <person name="Chaudhry V."/>
            <person name="Patil P.B."/>
        </authorList>
    </citation>
    <scope>NUCLEOTIDE SEQUENCE [LARGE SCALE GENOMIC DNA]</scope>
    <source>
        <strain evidence="3 4">DSM 16961</strain>
    </source>
</reference>
<protein>
    <submittedName>
        <fullName evidence="3">Flagellar assembly protein FliH</fullName>
    </submittedName>
</protein>
<dbReference type="OrthoDB" id="7304298at2"/>
<dbReference type="Proteomes" id="UP000035955">
    <property type="component" value="Unassembled WGS sequence"/>
</dbReference>
<name>A0A0J6T4N1_9HYPH</name>
<keyword evidence="3" id="KW-0282">Flagellum</keyword>
<evidence type="ECO:0000313" key="3">
    <source>
        <dbReference type="EMBL" id="KMO40513.1"/>
    </source>
</evidence>
<comment type="caution">
    <text evidence="3">The sequence shown here is derived from an EMBL/GenBank/DDBJ whole genome shotgun (WGS) entry which is preliminary data.</text>
</comment>
<dbReference type="AlphaFoldDB" id="A0A0J6T4N1"/>
<organism evidence="3 4">
    <name type="scientific">Methylobacterium variabile</name>
    <dbReference type="NCBI Taxonomy" id="298794"/>
    <lineage>
        <taxon>Bacteria</taxon>
        <taxon>Pseudomonadati</taxon>
        <taxon>Pseudomonadota</taxon>
        <taxon>Alphaproteobacteria</taxon>
        <taxon>Hyphomicrobiales</taxon>
        <taxon>Methylobacteriaceae</taxon>
        <taxon>Methylobacterium</taxon>
    </lineage>
</organism>
<proteinExistence type="predicted"/>
<dbReference type="EMBL" id="LABY01000046">
    <property type="protein sequence ID" value="KMO40513.1"/>
    <property type="molecule type" value="Genomic_DNA"/>
</dbReference>
<keyword evidence="1" id="KW-0813">Transport</keyword>